<organism evidence="1 2">
    <name type="scientific">bacterium (Candidatus Ratteibacteria) CG01_land_8_20_14_3_00_40_19</name>
    <dbReference type="NCBI Taxonomy" id="2014290"/>
    <lineage>
        <taxon>Bacteria</taxon>
        <taxon>Candidatus Ratteibacteria</taxon>
    </lineage>
</organism>
<evidence type="ECO:0000313" key="1">
    <source>
        <dbReference type="EMBL" id="PIV64768.1"/>
    </source>
</evidence>
<sequence>MSTDLTKWHPEVAWAREDIPISCRNISIEKLRGKAKVEKVKPYTFPYMIKITQESSTVTVTAIVNEFVNSVKQLPKLCAIFFKCVDKQIILWTVIKHLDFETEYTICKSENRIARKRQEFTFDFLTLPRNGKPLHKVVPKDLKIVYQKSEG</sequence>
<dbReference type="EMBL" id="PETL01000026">
    <property type="protein sequence ID" value="PIV64768.1"/>
    <property type="molecule type" value="Genomic_DNA"/>
</dbReference>
<name>A0A2M7EAN2_9BACT</name>
<comment type="caution">
    <text evidence="1">The sequence shown here is derived from an EMBL/GenBank/DDBJ whole genome shotgun (WGS) entry which is preliminary data.</text>
</comment>
<evidence type="ECO:0000313" key="2">
    <source>
        <dbReference type="Proteomes" id="UP000228886"/>
    </source>
</evidence>
<accession>A0A2M7EAN2</accession>
<protein>
    <submittedName>
        <fullName evidence="1">Uncharacterized protein</fullName>
    </submittedName>
</protein>
<proteinExistence type="predicted"/>
<dbReference type="AlphaFoldDB" id="A0A2M7EAN2"/>
<reference evidence="2" key="1">
    <citation type="submission" date="2017-09" db="EMBL/GenBank/DDBJ databases">
        <title>Depth-based differentiation of microbial function through sediment-hosted aquifers and enrichment of novel symbionts in the deep terrestrial subsurface.</title>
        <authorList>
            <person name="Probst A.J."/>
            <person name="Ladd B."/>
            <person name="Jarett J.K."/>
            <person name="Geller-Mcgrath D.E."/>
            <person name="Sieber C.M.K."/>
            <person name="Emerson J.B."/>
            <person name="Anantharaman K."/>
            <person name="Thomas B.C."/>
            <person name="Malmstrom R."/>
            <person name="Stieglmeier M."/>
            <person name="Klingl A."/>
            <person name="Woyke T."/>
            <person name="Ryan C.M."/>
            <person name="Banfield J.F."/>
        </authorList>
    </citation>
    <scope>NUCLEOTIDE SEQUENCE [LARGE SCALE GENOMIC DNA]</scope>
</reference>
<dbReference type="Proteomes" id="UP000228886">
    <property type="component" value="Unassembled WGS sequence"/>
</dbReference>
<gene>
    <name evidence="1" type="ORF">COS11_00470</name>
</gene>